<proteinExistence type="predicted"/>
<dbReference type="PROSITE" id="PS51077">
    <property type="entry name" value="HTH_ICLR"/>
    <property type="match status" value="1"/>
</dbReference>
<feature type="domain" description="IclR-ED" evidence="5">
    <location>
        <begin position="67"/>
        <end position="244"/>
    </location>
</feature>
<evidence type="ECO:0000256" key="2">
    <source>
        <dbReference type="ARBA" id="ARBA00023125"/>
    </source>
</evidence>
<gene>
    <name evidence="6" type="ORF">H9871_11760</name>
</gene>
<dbReference type="SUPFAM" id="SSF55781">
    <property type="entry name" value="GAF domain-like"/>
    <property type="match status" value="1"/>
</dbReference>
<accession>A0A9D1UUS1</accession>
<reference evidence="6" key="1">
    <citation type="journal article" date="2021" name="PeerJ">
        <title>Extensive microbial diversity within the chicken gut microbiome revealed by metagenomics and culture.</title>
        <authorList>
            <person name="Gilroy R."/>
            <person name="Ravi A."/>
            <person name="Getino M."/>
            <person name="Pursley I."/>
            <person name="Horton D.L."/>
            <person name="Alikhan N.F."/>
            <person name="Baker D."/>
            <person name="Gharbi K."/>
            <person name="Hall N."/>
            <person name="Watson M."/>
            <person name="Adriaenssens E.M."/>
            <person name="Foster-Nyarko E."/>
            <person name="Jarju S."/>
            <person name="Secka A."/>
            <person name="Antonio M."/>
            <person name="Oren A."/>
            <person name="Chaudhuri R.R."/>
            <person name="La Ragione R."/>
            <person name="Hildebrand F."/>
            <person name="Pallen M.J."/>
        </authorList>
    </citation>
    <scope>NUCLEOTIDE SEQUENCE</scope>
    <source>
        <strain evidence="6">ChiHejej3B27-3195</strain>
    </source>
</reference>
<dbReference type="Pfam" id="PF09339">
    <property type="entry name" value="HTH_IclR"/>
    <property type="match status" value="1"/>
</dbReference>
<evidence type="ECO:0000256" key="3">
    <source>
        <dbReference type="ARBA" id="ARBA00023163"/>
    </source>
</evidence>
<evidence type="ECO:0000259" key="5">
    <source>
        <dbReference type="PROSITE" id="PS51078"/>
    </source>
</evidence>
<dbReference type="InterPro" id="IPR036390">
    <property type="entry name" value="WH_DNA-bd_sf"/>
</dbReference>
<dbReference type="InterPro" id="IPR005471">
    <property type="entry name" value="Tscrpt_reg_IclR_N"/>
</dbReference>
<dbReference type="InterPro" id="IPR050707">
    <property type="entry name" value="HTH_MetabolicPath_Reg"/>
</dbReference>
<dbReference type="PANTHER" id="PTHR30136:SF35">
    <property type="entry name" value="HTH-TYPE TRANSCRIPTIONAL REGULATOR RV1719"/>
    <property type="match status" value="1"/>
</dbReference>
<dbReference type="EMBL" id="DXGD01000438">
    <property type="protein sequence ID" value="HIX00802.1"/>
    <property type="molecule type" value="Genomic_DNA"/>
</dbReference>
<keyword evidence="2" id="KW-0238">DNA-binding</keyword>
<reference evidence="6" key="2">
    <citation type="submission" date="2021-04" db="EMBL/GenBank/DDBJ databases">
        <authorList>
            <person name="Gilroy R."/>
        </authorList>
    </citation>
    <scope>NUCLEOTIDE SEQUENCE</scope>
    <source>
        <strain evidence="6">ChiHejej3B27-3195</strain>
    </source>
</reference>
<dbReference type="PROSITE" id="PS51078">
    <property type="entry name" value="ICLR_ED"/>
    <property type="match status" value="1"/>
</dbReference>
<evidence type="ECO:0000313" key="7">
    <source>
        <dbReference type="Proteomes" id="UP000824151"/>
    </source>
</evidence>
<dbReference type="Gene3D" id="3.30.450.40">
    <property type="match status" value="1"/>
</dbReference>
<name>A0A9D1UUS1_9MICC</name>
<dbReference type="Proteomes" id="UP000824151">
    <property type="component" value="Unassembled WGS sequence"/>
</dbReference>
<dbReference type="GO" id="GO:0003677">
    <property type="term" value="F:DNA binding"/>
    <property type="evidence" value="ECO:0007669"/>
    <property type="project" value="UniProtKB-KW"/>
</dbReference>
<dbReference type="InterPro" id="IPR014757">
    <property type="entry name" value="Tscrpt_reg_IclR_C"/>
</dbReference>
<dbReference type="PANTHER" id="PTHR30136">
    <property type="entry name" value="HELIX-TURN-HELIX TRANSCRIPTIONAL REGULATOR, ICLR FAMILY"/>
    <property type="match status" value="1"/>
</dbReference>
<evidence type="ECO:0000313" key="6">
    <source>
        <dbReference type="EMBL" id="HIX00802.1"/>
    </source>
</evidence>
<keyword evidence="1" id="KW-0805">Transcription regulation</keyword>
<organism evidence="6 7">
    <name type="scientific">Candidatus Nesterenkonia stercoripullorum</name>
    <dbReference type="NCBI Taxonomy" id="2838701"/>
    <lineage>
        <taxon>Bacteria</taxon>
        <taxon>Bacillati</taxon>
        <taxon>Actinomycetota</taxon>
        <taxon>Actinomycetes</taxon>
        <taxon>Micrococcales</taxon>
        <taxon>Micrococcaceae</taxon>
        <taxon>Nesterenkonia</taxon>
    </lineage>
</organism>
<dbReference type="GO" id="GO:0003700">
    <property type="term" value="F:DNA-binding transcription factor activity"/>
    <property type="evidence" value="ECO:0007669"/>
    <property type="project" value="TreeGrafter"/>
</dbReference>
<keyword evidence="3" id="KW-0804">Transcription</keyword>
<dbReference type="Gene3D" id="1.10.10.10">
    <property type="entry name" value="Winged helix-like DNA-binding domain superfamily/Winged helix DNA-binding domain"/>
    <property type="match status" value="1"/>
</dbReference>
<dbReference type="SMART" id="SM00346">
    <property type="entry name" value="HTH_ICLR"/>
    <property type="match status" value="1"/>
</dbReference>
<feature type="domain" description="HTH iclR-type" evidence="4">
    <location>
        <begin position="5"/>
        <end position="66"/>
    </location>
</feature>
<dbReference type="AlphaFoldDB" id="A0A9D1UUS1"/>
<comment type="caution">
    <text evidence="6">The sequence shown here is derived from an EMBL/GenBank/DDBJ whole genome shotgun (WGS) entry which is preliminary data.</text>
</comment>
<dbReference type="SUPFAM" id="SSF46785">
    <property type="entry name" value="Winged helix' DNA-binding domain"/>
    <property type="match status" value="1"/>
</dbReference>
<evidence type="ECO:0000259" key="4">
    <source>
        <dbReference type="PROSITE" id="PS51077"/>
    </source>
</evidence>
<dbReference type="InterPro" id="IPR029016">
    <property type="entry name" value="GAF-like_dom_sf"/>
</dbReference>
<evidence type="ECO:0000256" key="1">
    <source>
        <dbReference type="ARBA" id="ARBA00023015"/>
    </source>
</evidence>
<protein>
    <submittedName>
        <fullName evidence="6">IclR family transcriptional regulator</fullName>
    </submittedName>
</protein>
<sequence length="244" mass="26144">MVQGSQAIDRAGAILAMVIPAEEPVSFACVVEHTGLARSTASRLLLALEANGLLERDSQGRYRGGALFTGYAARFDRVESLIIAAQPVLERIGQLTGETVNLAVPSGSRVVQIAQVTSTYVLGATNWIDVEVPGHCSALGKVLYAYGVMPLPQGRLERKTPQTLSTQQSLLDDLESVRERGFALVREEFEEGLDAVAAPVREGGSTVVAALGISGPSLRIGSEHHRFGELLMHESQELSVQLRI</sequence>
<dbReference type="GO" id="GO:0045892">
    <property type="term" value="P:negative regulation of DNA-templated transcription"/>
    <property type="evidence" value="ECO:0007669"/>
    <property type="project" value="TreeGrafter"/>
</dbReference>
<dbReference type="InterPro" id="IPR036388">
    <property type="entry name" value="WH-like_DNA-bd_sf"/>
</dbReference>
<dbReference type="Pfam" id="PF01614">
    <property type="entry name" value="IclR_C"/>
    <property type="match status" value="1"/>
</dbReference>